<evidence type="ECO:0000313" key="2">
    <source>
        <dbReference type="Proteomes" id="UP000298127"/>
    </source>
</evidence>
<proteinExistence type="predicted"/>
<keyword evidence="2" id="KW-1185">Reference proteome</keyword>
<organism evidence="1 2">
    <name type="scientific">Orlajensenia leifsoniae</name>
    <dbReference type="NCBI Taxonomy" id="2561933"/>
    <lineage>
        <taxon>Bacteria</taxon>
        <taxon>Bacillati</taxon>
        <taxon>Actinomycetota</taxon>
        <taxon>Actinomycetes</taxon>
        <taxon>Micrococcales</taxon>
        <taxon>Microbacteriaceae</taxon>
        <taxon>Orlajensenia</taxon>
    </lineage>
</organism>
<accession>A0A4Y9R5S3</accession>
<protein>
    <recommendedName>
        <fullName evidence="3">Tryptophan synthase subunit alpha</fullName>
    </recommendedName>
</protein>
<dbReference type="Proteomes" id="UP000298127">
    <property type="component" value="Unassembled WGS sequence"/>
</dbReference>
<evidence type="ECO:0000313" key="1">
    <source>
        <dbReference type="EMBL" id="TFV99690.1"/>
    </source>
</evidence>
<dbReference type="RefSeq" id="WP_135118592.1">
    <property type="nucleotide sequence ID" value="NZ_SPQZ01000001.1"/>
</dbReference>
<name>A0A4Y9R5S3_9MICO</name>
<comment type="caution">
    <text evidence="1">The sequence shown here is derived from an EMBL/GenBank/DDBJ whole genome shotgun (WGS) entry which is preliminary data.</text>
</comment>
<evidence type="ECO:0008006" key="3">
    <source>
        <dbReference type="Google" id="ProtNLM"/>
    </source>
</evidence>
<sequence length="114" mass="12797">MWEAPLEPLLLEQLRNEARDELSAVIEIKCRQGEDPWDFLPDLPSVDEQVVATIRAERLADARLTSERARAHHPASPRGAAEAFEYKLLRSIALEHPELSTAVWGVLARLPHAA</sequence>
<dbReference type="AlphaFoldDB" id="A0A4Y9R5S3"/>
<dbReference type="EMBL" id="SPQZ01000001">
    <property type="protein sequence ID" value="TFV99690.1"/>
    <property type="molecule type" value="Genomic_DNA"/>
</dbReference>
<gene>
    <name evidence="1" type="ORF">E4M00_00335</name>
</gene>
<reference evidence="1 2" key="1">
    <citation type="journal article" date="2018" name="J. Microbiol.">
        <title>Leifsonia flava sp. nov., a novel actinobacterium isolated from the rhizosphere of Aquilegia viridiflora.</title>
        <authorList>
            <person name="Cai Y."/>
            <person name="Tao W.Z."/>
            <person name="Ma Y.J."/>
            <person name="Cheng J."/>
            <person name="Zhang M.Y."/>
            <person name="Zhang Y.X."/>
        </authorList>
    </citation>
    <scope>NUCLEOTIDE SEQUENCE [LARGE SCALE GENOMIC DNA]</scope>
    <source>
        <strain evidence="1 2">SYP-B2174</strain>
    </source>
</reference>